<protein>
    <recommendedName>
        <fullName evidence="1">Aldehyde ferredoxin oxidoreductase C-terminal domain-containing protein</fullName>
    </recommendedName>
</protein>
<comment type="caution">
    <text evidence="2">The sequence shown here is derived from an EMBL/GenBank/DDBJ whole genome shotgun (WGS) entry which is preliminary data.</text>
</comment>
<gene>
    <name evidence="2" type="ORF">S12H4_41703</name>
</gene>
<dbReference type="InterPro" id="IPR036021">
    <property type="entry name" value="Tungsten_al_ferr_oxy-like_C"/>
</dbReference>
<evidence type="ECO:0000259" key="1">
    <source>
        <dbReference type="Pfam" id="PF01314"/>
    </source>
</evidence>
<feature type="domain" description="Aldehyde ferredoxin oxidoreductase C-terminal" evidence="1">
    <location>
        <begin position="17"/>
        <end position="140"/>
    </location>
</feature>
<dbReference type="GO" id="GO:0009055">
    <property type="term" value="F:electron transfer activity"/>
    <property type="evidence" value="ECO:0007669"/>
    <property type="project" value="InterPro"/>
</dbReference>
<dbReference type="Pfam" id="PF01314">
    <property type="entry name" value="AFOR_C"/>
    <property type="match status" value="1"/>
</dbReference>
<name>X1TTE2_9ZZZZ</name>
<dbReference type="EMBL" id="BARW01025441">
    <property type="protein sequence ID" value="GAJ08608.1"/>
    <property type="molecule type" value="Genomic_DNA"/>
</dbReference>
<proteinExistence type="predicted"/>
<dbReference type="GO" id="GO:0051536">
    <property type="term" value="F:iron-sulfur cluster binding"/>
    <property type="evidence" value="ECO:0007669"/>
    <property type="project" value="InterPro"/>
</dbReference>
<dbReference type="GO" id="GO:0016625">
    <property type="term" value="F:oxidoreductase activity, acting on the aldehyde or oxo group of donors, iron-sulfur protein as acceptor"/>
    <property type="evidence" value="ECO:0007669"/>
    <property type="project" value="InterPro"/>
</dbReference>
<dbReference type="SUPFAM" id="SSF48310">
    <property type="entry name" value="Aldehyde ferredoxin oxidoreductase, C-terminal domains"/>
    <property type="match status" value="1"/>
</dbReference>
<feature type="non-terminal residue" evidence="2">
    <location>
        <position position="261"/>
    </location>
</feature>
<dbReference type="InterPro" id="IPR001203">
    <property type="entry name" value="OxRdtase_Ald_Fedxn_C"/>
</dbReference>
<evidence type="ECO:0000313" key="2">
    <source>
        <dbReference type="EMBL" id="GAJ08608.1"/>
    </source>
</evidence>
<organism evidence="2">
    <name type="scientific">marine sediment metagenome</name>
    <dbReference type="NCBI Taxonomy" id="412755"/>
    <lineage>
        <taxon>unclassified sequences</taxon>
        <taxon>metagenomes</taxon>
        <taxon>ecological metagenomes</taxon>
    </lineage>
</organism>
<dbReference type="AlphaFoldDB" id="X1TTE2"/>
<feature type="non-terminal residue" evidence="2">
    <location>
        <position position="1"/>
    </location>
</feature>
<sequence>NYTSSIINPLMMFIVDGLDTYDQAIKAFDQISRYGLDSLTLTALFEFISKMNERDILTNEKLGVEWKQDFKTFQYLIDIIAKREGFGDILADGWKKLAMEDKTFSNEMLTVKGLDVIFEPRFLRLGTMEFEQVVNPKGAHVASGGSPTYVGAGGNLNKMKSHFNRMGIPETAFSRIFIPPNFLRNLRGFTHLGSFSILFNPKSNCLREVIRLKEPFNLLRLFPCKSKSSNCDRFFIVFGKEVNSLALKSRFFNDFKEPIEK</sequence>
<accession>X1TTE2</accession>
<dbReference type="InterPro" id="IPR013984">
    <property type="entry name" value="Ald_Fedxn_OxRdtase_dom2"/>
</dbReference>
<dbReference type="Gene3D" id="1.10.569.10">
    <property type="entry name" value="Aldehyde Ferredoxin Oxidoreductase Protein, subunit A, domain 2"/>
    <property type="match status" value="1"/>
</dbReference>
<reference evidence="2" key="1">
    <citation type="journal article" date="2014" name="Front. Microbiol.">
        <title>High frequency of phylogenetically diverse reductive dehalogenase-homologous genes in deep subseafloor sedimentary metagenomes.</title>
        <authorList>
            <person name="Kawai M."/>
            <person name="Futagami T."/>
            <person name="Toyoda A."/>
            <person name="Takaki Y."/>
            <person name="Nishi S."/>
            <person name="Hori S."/>
            <person name="Arai W."/>
            <person name="Tsubouchi T."/>
            <person name="Morono Y."/>
            <person name="Uchiyama I."/>
            <person name="Ito T."/>
            <person name="Fujiyama A."/>
            <person name="Inagaki F."/>
            <person name="Takami H."/>
        </authorList>
    </citation>
    <scope>NUCLEOTIDE SEQUENCE</scope>
    <source>
        <strain evidence="2">Expedition CK06-06</strain>
    </source>
</reference>